<keyword evidence="4" id="KW-1185">Reference proteome</keyword>
<evidence type="ECO:0000313" key="4">
    <source>
        <dbReference type="Proteomes" id="UP000046395"/>
    </source>
</evidence>
<feature type="domain" description="DRBM" evidence="3">
    <location>
        <begin position="154"/>
        <end position="189"/>
    </location>
</feature>
<reference evidence="5" key="1">
    <citation type="submission" date="2019-12" db="UniProtKB">
        <authorList>
            <consortium name="WormBaseParasite"/>
        </authorList>
    </citation>
    <scope>IDENTIFICATION</scope>
</reference>
<evidence type="ECO:0000313" key="5">
    <source>
        <dbReference type="WBParaSite" id="TMUE_2000009207.1"/>
    </source>
</evidence>
<dbReference type="WBParaSite" id="TMUE_2000009207.1">
    <property type="protein sequence ID" value="TMUE_2000009207.1"/>
    <property type="gene ID" value="WBGene00294752"/>
</dbReference>
<dbReference type="InterPro" id="IPR014720">
    <property type="entry name" value="dsRBD_dom"/>
</dbReference>
<dbReference type="Proteomes" id="UP000046395">
    <property type="component" value="Unassembled WGS sequence"/>
</dbReference>
<name>A0A5S6QQP0_TRIMR</name>
<keyword evidence="1 2" id="KW-0694">RNA-binding</keyword>
<dbReference type="PROSITE" id="PS50137">
    <property type="entry name" value="DS_RBD"/>
    <property type="match status" value="2"/>
</dbReference>
<dbReference type="GO" id="GO:0016442">
    <property type="term" value="C:RISC complex"/>
    <property type="evidence" value="ECO:0007669"/>
    <property type="project" value="TreeGrafter"/>
</dbReference>
<feature type="domain" description="DRBM" evidence="3">
    <location>
        <begin position="6"/>
        <end position="74"/>
    </location>
</feature>
<evidence type="ECO:0000259" key="3">
    <source>
        <dbReference type="PROSITE" id="PS50137"/>
    </source>
</evidence>
<dbReference type="GO" id="GO:0005634">
    <property type="term" value="C:nucleus"/>
    <property type="evidence" value="ECO:0007669"/>
    <property type="project" value="TreeGrafter"/>
</dbReference>
<dbReference type="Pfam" id="PF00035">
    <property type="entry name" value="dsrm"/>
    <property type="match status" value="2"/>
</dbReference>
<dbReference type="GO" id="GO:0035197">
    <property type="term" value="F:siRNA binding"/>
    <property type="evidence" value="ECO:0007669"/>
    <property type="project" value="TreeGrafter"/>
</dbReference>
<protein>
    <submittedName>
        <fullName evidence="5">DRBM domain-containing protein</fullName>
    </submittedName>
</protein>
<dbReference type="PANTHER" id="PTHR46205:SF3">
    <property type="entry name" value="LOQUACIOUS, ISOFORM B"/>
    <property type="match status" value="1"/>
</dbReference>
<dbReference type="SUPFAM" id="SSF54768">
    <property type="entry name" value="dsRNA-binding domain-like"/>
    <property type="match status" value="2"/>
</dbReference>
<evidence type="ECO:0000256" key="1">
    <source>
        <dbReference type="ARBA" id="ARBA00022884"/>
    </source>
</evidence>
<dbReference type="SMART" id="SM00358">
    <property type="entry name" value="DSRM"/>
    <property type="match status" value="2"/>
</dbReference>
<dbReference type="GO" id="GO:0030422">
    <property type="term" value="P:siRNA processing"/>
    <property type="evidence" value="ECO:0007669"/>
    <property type="project" value="TreeGrafter"/>
</dbReference>
<organism evidence="4 5">
    <name type="scientific">Trichuris muris</name>
    <name type="common">Mouse whipworm</name>
    <dbReference type="NCBI Taxonomy" id="70415"/>
    <lineage>
        <taxon>Eukaryota</taxon>
        <taxon>Metazoa</taxon>
        <taxon>Ecdysozoa</taxon>
        <taxon>Nematoda</taxon>
        <taxon>Enoplea</taxon>
        <taxon>Dorylaimia</taxon>
        <taxon>Trichinellida</taxon>
        <taxon>Trichuridae</taxon>
        <taxon>Trichuris</taxon>
    </lineage>
</organism>
<accession>A0A5S6QQP0</accession>
<dbReference type="GO" id="GO:0003725">
    <property type="term" value="F:double-stranded RNA binding"/>
    <property type="evidence" value="ECO:0007669"/>
    <property type="project" value="TreeGrafter"/>
</dbReference>
<dbReference type="GO" id="GO:0070578">
    <property type="term" value="C:RISC-loading complex"/>
    <property type="evidence" value="ECO:0007669"/>
    <property type="project" value="TreeGrafter"/>
</dbReference>
<proteinExistence type="predicted"/>
<dbReference type="PANTHER" id="PTHR46205">
    <property type="entry name" value="LOQUACIOUS, ISOFORM B"/>
    <property type="match status" value="1"/>
</dbReference>
<dbReference type="Gene3D" id="3.30.160.20">
    <property type="match status" value="2"/>
</dbReference>
<dbReference type="GO" id="GO:0070920">
    <property type="term" value="P:regulation of regulatory ncRNA processing"/>
    <property type="evidence" value="ECO:0007669"/>
    <property type="project" value="TreeGrafter"/>
</dbReference>
<dbReference type="CDD" id="cd00048">
    <property type="entry name" value="DSRM_SF"/>
    <property type="match status" value="1"/>
</dbReference>
<dbReference type="GO" id="GO:0005737">
    <property type="term" value="C:cytoplasm"/>
    <property type="evidence" value="ECO:0007669"/>
    <property type="project" value="TreeGrafter"/>
</dbReference>
<dbReference type="AlphaFoldDB" id="A0A5S6QQP0"/>
<sequence length="323" mass="35711">MAAELDIMSLLNQNCMRNSTKAFYDLVSTTGPAHCPVFTIRVTVGSQLSGTGTGSTKQIARQNAVAEMFEKIVHDGRHVEWGLPADCEEALMIIDKWKAEISSVPVVLTQDSVKVSATQVNQAPSQLHAFFSLKGQIPPRYISVFPSFAPGYSTVRVTLSNGLTATGIAHSKKLARQIAAYKALKLLSATQDDSSPSESESAVPIELRVDNEDVAQNDEPEICERFIGNFPCMVTDTDETMEEPECADRLFEEYPSGAHVNLIIDMCRRNDWQYSFTYIESSSKIVFLCLPEDRVFAGYGAKVEDAQCVAAHQALMYFRMIGW</sequence>
<dbReference type="CDD" id="cd10845">
    <property type="entry name" value="DSRM_RNAse_III_family"/>
    <property type="match status" value="1"/>
</dbReference>
<evidence type="ECO:0000256" key="2">
    <source>
        <dbReference type="PROSITE-ProRule" id="PRU00266"/>
    </source>
</evidence>
<dbReference type="STRING" id="70415.A0A5S6QQP0"/>
<dbReference type="InterPro" id="IPR051247">
    <property type="entry name" value="RLC_Component"/>
</dbReference>